<reference evidence="2 3" key="1">
    <citation type="submission" date="2017-10" db="EMBL/GenBank/DDBJ databases">
        <title>Resolving the taxonomy of Roseburia spp., Eubacterium rectale and Agathobacter spp. through phylogenomic analysis.</title>
        <authorList>
            <person name="Sheridan P.O."/>
            <person name="Walker A.W."/>
            <person name="Duncan S.H."/>
            <person name="Scott K.P."/>
            <person name="Toole P.W.O."/>
            <person name="Luis P."/>
            <person name="Flint H.J."/>
        </authorList>
    </citation>
    <scope>NUCLEOTIDE SEQUENCE [LARGE SCALE GENOMIC DNA]</scope>
    <source>
        <strain evidence="2 3">JK623</strain>
    </source>
</reference>
<keyword evidence="1" id="KW-0472">Membrane</keyword>
<proteinExistence type="predicted"/>
<dbReference type="RefSeq" id="WP_099385371.1">
    <property type="nucleotide sequence ID" value="NZ_JANSWH010000068.1"/>
</dbReference>
<dbReference type="AlphaFoldDB" id="A0A2G3E6D5"/>
<reference evidence="2 3" key="2">
    <citation type="submission" date="2017-10" db="EMBL/GenBank/DDBJ databases">
        <authorList>
            <person name="Banno H."/>
            <person name="Chua N.-H."/>
        </authorList>
    </citation>
    <scope>NUCLEOTIDE SEQUENCE [LARGE SCALE GENOMIC DNA]</scope>
    <source>
        <strain evidence="2 3">JK623</strain>
    </source>
</reference>
<evidence type="ECO:0000313" key="2">
    <source>
        <dbReference type="EMBL" id="PHU38653.1"/>
    </source>
</evidence>
<accession>A0A2G3E6D5</accession>
<dbReference type="Proteomes" id="UP000224563">
    <property type="component" value="Unassembled WGS sequence"/>
</dbReference>
<feature type="transmembrane region" description="Helical" evidence="1">
    <location>
        <begin position="20"/>
        <end position="41"/>
    </location>
</feature>
<comment type="caution">
    <text evidence="2">The sequence shown here is derived from an EMBL/GenBank/DDBJ whole genome shotgun (WGS) entry which is preliminary data.</text>
</comment>
<dbReference type="EMBL" id="PDYG01000004">
    <property type="protein sequence ID" value="PHU38653.1"/>
    <property type="molecule type" value="Genomic_DNA"/>
</dbReference>
<organism evidence="2 3">
    <name type="scientific">Agathobacter ruminis</name>
    <dbReference type="NCBI Taxonomy" id="1712665"/>
    <lineage>
        <taxon>Bacteria</taxon>
        <taxon>Bacillati</taxon>
        <taxon>Bacillota</taxon>
        <taxon>Clostridia</taxon>
        <taxon>Lachnospirales</taxon>
        <taxon>Lachnospiraceae</taxon>
        <taxon>Agathobacter</taxon>
    </lineage>
</organism>
<gene>
    <name evidence="2" type="ORF">CSX02_01525</name>
</gene>
<evidence type="ECO:0000313" key="3">
    <source>
        <dbReference type="Proteomes" id="UP000224563"/>
    </source>
</evidence>
<evidence type="ECO:0000256" key="1">
    <source>
        <dbReference type="SAM" id="Phobius"/>
    </source>
</evidence>
<keyword evidence="1" id="KW-0812">Transmembrane</keyword>
<keyword evidence="1" id="KW-1133">Transmembrane helix</keyword>
<name>A0A2G3E6D5_9FIRM</name>
<keyword evidence="3" id="KW-1185">Reference proteome</keyword>
<sequence length="77" mass="9156">MNFIRRYHWAQGSYIVEGSVIYPLLFFIICIICSLAVTLYHEIEDDDLSTKVEEVWIVKQFYQYDMADELLGEIKND</sequence>
<protein>
    <submittedName>
        <fullName evidence="2">Uncharacterized protein</fullName>
    </submittedName>
</protein>